<dbReference type="Gene3D" id="3.40.50.1700">
    <property type="entry name" value="Glycoside hydrolase family 3 C-terminal domain"/>
    <property type="match status" value="1"/>
</dbReference>
<dbReference type="Pfam" id="PF00933">
    <property type="entry name" value="Glyco_hydro_3"/>
    <property type="match status" value="1"/>
</dbReference>
<dbReference type="SUPFAM" id="SSF52279">
    <property type="entry name" value="Beta-D-glucan exohydrolase, C-terminal domain"/>
    <property type="match status" value="1"/>
</dbReference>
<gene>
    <name evidence="8" type="ORF">KP79_PYT07941</name>
</gene>
<comment type="caution">
    <text evidence="8">The sequence shown here is derived from an EMBL/GenBank/DDBJ whole genome shotgun (WGS) entry which is preliminary data.</text>
</comment>
<evidence type="ECO:0000256" key="1">
    <source>
        <dbReference type="ARBA" id="ARBA00005336"/>
    </source>
</evidence>
<comment type="similarity">
    <text evidence="1 5">Belongs to the glycosyl hydrolase 3 family.</text>
</comment>
<reference evidence="8 9" key="1">
    <citation type="journal article" date="2017" name="Nat. Ecol. Evol.">
        <title>Scallop genome provides insights into evolution of bilaterian karyotype and development.</title>
        <authorList>
            <person name="Wang S."/>
            <person name="Zhang J."/>
            <person name="Jiao W."/>
            <person name="Li J."/>
            <person name="Xun X."/>
            <person name="Sun Y."/>
            <person name="Guo X."/>
            <person name="Huan P."/>
            <person name="Dong B."/>
            <person name="Zhang L."/>
            <person name="Hu X."/>
            <person name="Sun X."/>
            <person name="Wang J."/>
            <person name="Zhao C."/>
            <person name="Wang Y."/>
            <person name="Wang D."/>
            <person name="Huang X."/>
            <person name="Wang R."/>
            <person name="Lv J."/>
            <person name="Li Y."/>
            <person name="Zhang Z."/>
            <person name="Liu B."/>
            <person name="Lu W."/>
            <person name="Hui Y."/>
            <person name="Liang J."/>
            <person name="Zhou Z."/>
            <person name="Hou R."/>
            <person name="Li X."/>
            <person name="Liu Y."/>
            <person name="Li H."/>
            <person name="Ning X."/>
            <person name="Lin Y."/>
            <person name="Zhao L."/>
            <person name="Xing Q."/>
            <person name="Dou J."/>
            <person name="Li Y."/>
            <person name="Mao J."/>
            <person name="Guo H."/>
            <person name="Dou H."/>
            <person name="Li T."/>
            <person name="Mu C."/>
            <person name="Jiang W."/>
            <person name="Fu Q."/>
            <person name="Fu X."/>
            <person name="Miao Y."/>
            <person name="Liu J."/>
            <person name="Yu Q."/>
            <person name="Li R."/>
            <person name="Liao H."/>
            <person name="Li X."/>
            <person name="Kong Y."/>
            <person name="Jiang Z."/>
            <person name="Chourrout D."/>
            <person name="Li R."/>
            <person name="Bao Z."/>
        </authorList>
    </citation>
    <scope>NUCLEOTIDE SEQUENCE [LARGE SCALE GENOMIC DNA]</scope>
    <source>
        <strain evidence="8 9">PY_sf001</strain>
    </source>
</reference>
<dbReference type="InterPro" id="IPR001764">
    <property type="entry name" value="Glyco_hydro_3_N"/>
</dbReference>
<dbReference type="GO" id="GO:0045493">
    <property type="term" value="P:xylan catabolic process"/>
    <property type="evidence" value="ECO:0007669"/>
    <property type="project" value="InterPro"/>
</dbReference>
<dbReference type="AlphaFoldDB" id="A0A210QL35"/>
<name>A0A210QL35_MIZYE</name>
<dbReference type="GO" id="GO:0031222">
    <property type="term" value="P:arabinan catabolic process"/>
    <property type="evidence" value="ECO:0007669"/>
    <property type="project" value="TreeGrafter"/>
</dbReference>
<evidence type="ECO:0000313" key="8">
    <source>
        <dbReference type="EMBL" id="OWF49457.1"/>
    </source>
</evidence>
<dbReference type="InterPro" id="IPR026891">
    <property type="entry name" value="Fn3-like"/>
</dbReference>
<dbReference type="Gene3D" id="3.20.20.300">
    <property type="entry name" value="Glycoside hydrolase, family 3, N-terminal domain"/>
    <property type="match status" value="1"/>
</dbReference>
<dbReference type="OrthoDB" id="47059at2759"/>
<evidence type="ECO:0000259" key="7">
    <source>
        <dbReference type="SMART" id="SM01217"/>
    </source>
</evidence>
<keyword evidence="2 6" id="KW-0732">Signal</keyword>
<protein>
    <submittedName>
        <fullName evidence="8">Beta-D-xylosidase 2</fullName>
    </submittedName>
</protein>
<dbReference type="STRING" id="6573.A0A210QL35"/>
<dbReference type="Pfam" id="PF14310">
    <property type="entry name" value="Fn3-like"/>
    <property type="match status" value="1"/>
</dbReference>
<dbReference type="PANTHER" id="PTHR42721">
    <property type="entry name" value="SUGAR HYDROLASE-RELATED"/>
    <property type="match status" value="1"/>
</dbReference>
<sequence>MADVYCFSVFSLLSVCSMRVISADYPFRNTSLSYDERVRDLVNRLNVSELILQMSKGGGGNLGGPAPPIPRLGIGPFQWDSECLRGDVGAGNATSFPQSIGLAASFNPELLYEVSEATAVEVRAKYNSFRRNNHYTDHTGLNCFSPVINIMRHPLWGRNQETYGEDPYLSGLLAQAFVHGLQGQHSKYRHANVVCKHFAAYSGPENRPISRLRFDAEVKERDLRLTFLPQFEACVKAGAGGIMCSYNSVNGVPSCTNKKLLTDILRKEWGFEGFVVSDAGAVQFIMLDHMYYPDAMTTAVGCAEAGLNLELSPSGFIYRTQIFSYLFKALKMGLITKQLLVDRVKPLFMTRMRLGEFDPPAMNPDNKLNLSVIQSPEHRELAIKAATQSFVLLKNTKGFLPIRTQLTTIAIVGPMADNPSQLMGDYSPDVDPRFMTTPRRGLSPLAVKSLYIAGCNDIACDRYDQSGVKATVSEAEVTIVCLGTGKALETETMDRPDMSLPIGQIQLLKDAVHYGRGKVVLLLFSAGPVDVRFAQTSPEVVAIIQCFFPAQATGIALYNVLTFATPDSNPSGRLPYTWYSDMSQVASMTDYSMTNMTYRYFSGNPLYPYGYGLSYTVFKYSQLIISPVKVKVGRNVTVTFNVTNTGKYEGAEVSQVYISWQSGTDMPQHQLVGTRRPHLIPGQTTPCSVTIIAQQTAVWDGRGLVDKPGVITVNVGGQLPGQKTMVPSNILTGHFTVYS</sequence>
<evidence type="ECO:0000256" key="6">
    <source>
        <dbReference type="SAM" id="SignalP"/>
    </source>
</evidence>
<dbReference type="InterPro" id="IPR019800">
    <property type="entry name" value="Glyco_hydro_3_AS"/>
</dbReference>
<feature type="domain" description="Fibronectin type III-like" evidence="7">
    <location>
        <begin position="652"/>
        <end position="719"/>
    </location>
</feature>
<dbReference type="Proteomes" id="UP000242188">
    <property type="component" value="Unassembled WGS sequence"/>
</dbReference>
<keyword evidence="3 5" id="KW-0378">Hydrolase</keyword>
<evidence type="ECO:0000256" key="3">
    <source>
        <dbReference type="ARBA" id="ARBA00022801"/>
    </source>
</evidence>
<evidence type="ECO:0000313" key="9">
    <source>
        <dbReference type="Proteomes" id="UP000242188"/>
    </source>
</evidence>
<feature type="chain" id="PRO_5012758438" evidence="6">
    <location>
        <begin position="24"/>
        <end position="739"/>
    </location>
</feature>
<dbReference type="PRINTS" id="PR00133">
    <property type="entry name" value="GLHYDRLASE3"/>
</dbReference>
<dbReference type="InterPro" id="IPR002772">
    <property type="entry name" value="Glyco_hydro_3_C"/>
</dbReference>
<keyword evidence="9" id="KW-1185">Reference proteome</keyword>
<dbReference type="PROSITE" id="PS00775">
    <property type="entry name" value="GLYCOSYL_HYDROL_F3"/>
    <property type="match status" value="1"/>
</dbReference>
<dbReference type="InterPro" id="IPR044993">
    <property type="entry name" value="BXL"/>
</dbReference>
<proteinExistence type="inferred from homology"/>
<evidence type="ECO:0000256" key="4">
    <source>
        <dbReference type="ARBA" id="ARBA00023295"/>
    </source>
</evidence>
<dbReference type="Gene3D" id="2.60.40.10">
    <property type="entry name" value="Immunoglobulins"/>
    <property type="match status" value="1"/>
</dbReference>
<dbReference type="InterPro" id="IPR036962">
    <property type="entry name" value="Glyco_hydro_3_N_sf"/>
</dbReference>
<dbReference type="GO" id="GO:0009044">
    <property type="term" value="F:xylan 1,4-beta-xylosidase activity"/>
    <property type="evidence" value="ECO:0007669"/>
    <property type="project" value="InterPro"/>
</dbReference>
<feature type="signal peptide" evidence="6">
    <location>
        <begin position="1"/>
        <end position="23"/>
    </location>
</feature>
<dbReference type="EMBL" id="NEDP02003106">
    <property type="protein sequence ID" value="OWF49457.1"/>
    <property type="molecule type" value="Genomic_DNA"/>
</dbReference>
<organism evidence="8 9">
    <name type="scientific">Mizuhopecten yessoensis</name>
    <name type="common">Japanese scallop</name>
    <name type="synonym">Patinopecten yessoensis</name>
    <dbReference type="NCBI Taxonomy" id="6573"/>
    <lineage>
        <taxon>Eukaryota</taxon>
        <taxon>Metazoa</taxon>
        <taxon>Spiralia</taxon>
        <taxon>Lophotrochozoa</taxon>
        <taxon>Mollusca</taxon>
        <taxon>Bivalvia</taxon>
        <taxon>Autobranchia</taxon>
        <taxon>Pteriomorphia</taxon>
        <taxon>Pectinida</taxon>
        <taxon>Pectinoidea</taxon>
        <taxon>Pectinidae</taxon>
        <taxon>Mizuhopecten</taxon>
    </lineage>
</organism>
<dbReference type="InterPro" id="IPR013783">
    <property type="entry name" value="Ig-like_fold"/>
</dbReference>
<dbReference type="SUPFAM" id="SSF51445">
    <property type="entry name" value="(Trans)glycosidases"/>
    <property type="match status" value="1"/>
</dbReference>
<dbReference type="PANTHER" id="PTHR42721:SF42">
    <property type="entry name" value="FIBRONECTIN TYPE III-LIKE DOMAIN-CONTAINING PROTEIN"/>
    <property type="match status" value="1"/>
</dbReference>
<evidence type="ECO:0000256" key="2">
    <source>
        <dbReference type="ARBA" id="ARBA00022729"/>
    </source>
</evidence>
<dbReference type="Pfam" id="PF01915">
    <property type="entry name" value="Glyco_hydro_3_C"/>
    <property type="match status" value="1"/>
</dbReference>
<dbReference type="InterPro" id="IPR017853">
    <property type="entry name" value="GH"/>
</dbReference>
<evidence type="ECO:0000256" key="5">
    <source>
        <dbReference type="RuleBase" id="RU361161"/>
    </source>
</evidence>
<keyword evidence="4 5" id="KW-0326">Glycosidase</keyword>
<dbReference type="SMART" id="SM01217">
    <property type="entry name" value="Fn3_like"/>
    <property type="match status" value="1"/>
</dbReference>
<accession>A0A210QL35</accession>
<dbReference type="GO" id="GO:0046556">
    <property type="term" value="F:alpha-L-arabinofuranosidase activity"/>
    <property type="evidence" value="ECO:0007669"/>
    <property type="project" value="TreeGrafter"/>
</dbReference>
<dbReference type="InterPro" id="IPR036881">
    <property type="entry name" value="Glyco_hydro_3_C_sf"/>
</dbReference>